<keyword evidence="6 7" id="KW-0472">Membrane</keyword>
<evidence type="ECO:0000256" key="1">
    <source>
        <dbReference type="ARBA" id="ARBA00004141"/>
    </source>
</evidence>
<keyword evidence="4 7" id="KW-0812">Transmembrane</keyword>
<evidence type="ECO:0000256" key="7">
    <source>
        <dbReference type="SAM" id="Phobius"/>
    </source>
</evidence>
<dbReference type="InterPro" id="IPR036291">
    <property type="entry name" value="NAD(P)-bd_dom_sf"/>
</dbReference>
<evidence type="ECO:0000256" key="2">
    <source>
        <dbReference type="ARBA" id="ARBA00006464"/>
    </source>
</evidence>
<feature type="transmembrane region" description="Helical" evidence="7">
    <location>
        <begin position="49"/>
        <end position="70"/>
    </location>
</feature>
<dbReference type="InterPro" id="IPR017473">
    <property type="entry name" value="Undecaprenyl-P_gluc_Ptfrase"/>
</dbReference>
<feature type="domain" description="Bacterial sugar transferase" evidence="8">
    <location>
        <begin position="277"/>
        <end position="461"/>
    </location>
</feature>
<gene>
    <name evidence="9" type="ORF">BGC07_08580</name>
</gene>
<dbReference type="NCBIfam" id="TIGR03025">
    <property type="entry name" value="EPS_sugtrans"/>
    <property type="match status" value="1"/>
</dbReference>
<dbReference type="NCBIfam" id="TIGR03023">
    <property type="entry name" value="WcaJ_sugtrans"/>
    <property type="match status" value="1"/>
</dbReference>
<dbReference type="Pfam" id="PF02397">
    <property type="entry name" value="Bac_transf"/>
    <property type="match status" value="1"/>
</dbReference>
<dbReference type="PANTHER" id="PTHR30576">
    <property type="entry name" value="COLANIC BIOSYNTHESIS UDP-GLUCOSE LIPID CARRIER TRANSFERASE"/>
    <property type="match status" value="1"/>
</dbReference>
<dbReference type="InterPro" id="IPR017475">
    <property type="entry name" value="EPS_sugar_tfrase"/>
</dbReference>
<evidence type="ECO:0000259" key="8">
    <source>
        <dbReference type="Pfam" id="PF02397"/>
    </source>
</evidence>
<feature type="transmembrane region" description="Helical" evidence="7">
    <location>
        <begin position="12"/>
        <end position="37"/>
    </location>
</feature>
<evidence type="ECO:0000256" key="5">
    <source>
        <dbReference type="ARBA" id="ARBA00022989"/>
    </source>
</evidence>
<name>A0ABX3A661_9GAMM</name>
<comment type="similarity">
    <text evidence="2">Belongs to the bacterial sugar transferase family.</text>
</comment>
<sequence>MKRGMLKEHSSLFFILICLAELMLVAISGFLAHRLYLESWGMDLRNVEAILLGVVLAAVAFPLCRAYAPLRGQAMGTIFRRVIFAWSLVICYLVLIAFFTHRTGIYSRGFLLAWAVVGAVLLIAFRLALVTFLRYMRSHEHNLRRVVVIGAGSLGERIVQNLDQHLWTGYRVVSFLDDDSSKEGEVIHGYPVTRMPEDLGAWMKVQQVDEVWLALPLRADQRIKELLYQLRHNPLTVRLVPDIFCFSLLNHHQQDIAGLPTVNLHASPMRGFNRLLKAAEDRILAGIILTLISPLMVIIAVLVKLGSRGPVFFKQKRYGCDGREIEVYKFRSMVVHQESSGKVTQASKNDNRITAIGGFLRRTSLDELPQFINVLKGDMSIVGPRPHAIAHNEEYKDLVDQYMQRHLVKPGITGWAQVSGFRGETDTLDKMEKRVQYDLYYIRNWSLWFDIKIIFKTIFKGFTHKNAY</sequence>
<comment type="caution">
    <text evidence="9">The sequence shown here is derived from an EMBL/GenBank/DDBJ whole genome shotgun (WGS) entry which is preliminary data.</text>
</comment>
<proteinExistence type="inferred from homology"/>
<feature type="transmembrane region" description="Helical" evidence="7">
    <location>
        <begin position="111"/>
        <end position="135"/>
    </location>
</feature>
<comment type="subcellular location">
    <subcellularLocation>
        <location evidence="1">Membrane</location>
        <topology evidence="1">Multi-pass membrane protein</topology>
    </subcellularLocation>
</comment>
<dbReference type="InterPro" id="IPR003362">
    <property type="entry name" value="Bact_transf"/>
</dbReference>
<evidence type="ECO:0000256" key="3">
    <source>
        <dbReference type="ARBA" id="ARBA00022679"/>
    </source>
</evidence>
<feature type="transmembrane region" description="Helical" evidence="7">
    <location>
        <begin position="283"/>
        <end position="303"/>
    </location>
</feature>
<dbReference type="RefSeq" id="WP_069312761.1">
    <property type="nucleotide sequence ID" value="NZ_MDTU01000001.1"/>
</dbReference>
<evidence type="ECO:0000313" key="9">
    <source>
        <dbReference type="EMBL" id="ODN42965.1"/>
    </source>
</evidence>
<evidence type="ECO:0000256" key="4">
    <source>
        <dbReference type="ARBA" id="ARBA00022692"/>
    </source>
</evidence>
<dbReference type="SUPFAM" id="SSF51735">
    <property type="entry name" value="NAD(P)-binding Rossmann-fold domains"/>
    <property type="match status" value="1"/>
</dbReference>
<keyword evidence="10" id="KW-1185">Reference proteome</keyword>
<keyword evidence="3" id="KW-0808">Transferase</keyword>
<dbReference type="EMBL" id="MDTU01000001">
    <property type="protein sequence ID" value="ODN42965.1"/>
    <property type="molecule type" value="Genomic_DNA"/>
</dbReference>
<keyword evidence="5 7" id="KW-1133">Transmembrane helix</keyword>
<organism evidence="9 10">
    <name type="scientific">Piscirickettsia litoralis</name>
    <dbReference type="NCBI Taxonomy" id="1891921"/>
    <lineage>
        <taxon>Bacteria</taxon>
        <taxon>Pseudomonadati</taxon>
        <taxon>Pseudomonadota</taxon>
        <taxon>Gammaproteobacteria</taxon>
        <taxon>Thiotrichales</taxon>
        <taxon>Piscirickettsiaceae</taxon>
        <taxon>Piscirickettsia</taxon>
    </lineage>
</organism>
<feature type="transmembrane region" description="Helical" evidence="7">
    <location>
        <begin position="82"/>
        <end position="99"/>
    </location>
</feature>
<reference evidence="9 10" key="1">
    <citation type="submission" date="2016-08" db="EMBL/GenBank/DDBJ databases">
        <title>Draft genome sequence of Candidatus Piscirickettsia litoralis, from seawater.</title>
        <authorList>
            <person name="Wan X."/>
            <person name="Lee A.J."/>
            <person name="Hou S."/>
            <person name="Donachie S.P."/>
        </authorList>
    </citation>
    <scope>NUCLEOTIDE SEQUENCE [LARGE SCALE GENOMIC DNA]</scope>
    <source>
        <strain evidence="9 10">Y2</strain>
    </source>
</reference>
<dbReference type="Pfam" id="PF13727">
    <property type="entry name" value="CoA_binding_3"/>
    <property type="match status" value="1"/>
</dbReference>
<dbReference type="Proteomes" id="UP000094329">
    <property type="component" value="Unassembled WGS sequence"/>
</dbReference>
<accession>A0ABX3A661</accession>
<dbReference type="Gene3D" id="3.40.50.720">
    <property type="entry name" value="NAD(P)-binding Rossmann-like Domain"/>
    <property type="match status" value="1"/>
</dbReference>
<protein>
    <submittedName>
        <fullName evidence="9">Undecaprenyl-phosphate glucose phosphotransferase</fullName>
    </submittedName>
</protein>
<dbReference type="PANTHER" id="PTHR30576:SF21">
    <property type="entry name" value="UDP-GLUCOSE:UNDECAPRENYL-PHOSPHATE GLUCOSE-1-PHOSPHATE TRANSFERASE"/>
    <property type="match status" value="1"/>
</dbReference>
<evidence type="ECO:0000313" key="10">
    <source>
        <dbReference type="Proteomes" id="UP000094329"/>
    </source>
</evidence>
<evidence type="ECO:0000256" key="6">
    <source>
        <dbReference type="ARBA" id="ARBA00023136"/>
    </source>
</evidence>